<dbReference type="EMBL" id="JARAWJ010000021">
    <property type="protein sequence ID" value="MDX3040654.1"/>
    <property type="molecule type" value="Genomic_DNA"/>
</dbReference>
<reference evidence="2 3" key="1">
    <citation type="journal article" date="2023" name="Microb. Genom.">
        <title>Mesoterricola silvestris gen. nov., sp. nov., Mesoterricola sediminis sp. nov., Geothrix oryzae sp. nov., Geothrix edaphica sp. nov., Geothrix rubra sp. nov., and Geothrix limicola sp. nov., six novel members of Acidobacteriota isolated from soils.</title>
        <authorList>
            <person name="Weisberg A.J."/>
            <person name="Pearce E."/>
            <person name="Kramer C.G."/>
            <person name="Chang J.H."/>
            <person name="Clarke C.R."/>
        </authorList>
    </citation>
    <scope>NUCLEOTIDE SEQUENCE [LARGE SCALE GENOMIC DNA]</scope>
    <source>
        <strain evidence="2 3">NE20-4-1</strain>
    </source>
</reference>
<dbReference type="InterPro" id="IPR009492">
    <property type="entry name" value="TniQ"/>
</dbReference>
<proteinExistence type="predicted"/>
<name>A0ABU4MW74_9ACTN</name>
<evidence type="ECO:0000313" key="3">
    <source>
        <dbReference type="Proteomes" id="UP001282474"/>
    </source>
</evidence>
<dbReference type="Pfam" id="PF06527">
    <property type="entry name" value="TniQ"/>
    <property type="match status" value="1"/>
</dbReference>
<evidence type="ECO:0000313" key="2">
    <source>
        <dbReference type="EMBL" id="MDX3040654.1"/>
    </source>
</evidence>
<dbReference type="Proteomes" id="UP001282474">
    <property type="component" value="Unassembled WGS sequence"/>
</dbReference>
<keyword evidence="3" id="KW-1185">Reference proteome</keyword>
<protein>
    <submittedName>
        <fullName evidence="2">TniQ family protein</fullName>
    </submittedName>
</protein>
<accession>A0ABU4MW74</accession>
<comment type="caution">
    <text evidence="2">The sequence shown here is derived from an EMBL/GenBank/DDBJ whole genome shotgun (WGS) entry which is preliminary data.</text>
</comment>
<organism evidence="2 3">
    <name type="scientific">Streptomyces caniscabiei</name>
    <dbReference type="NCBI Taxonomy" id="2746961"/>
    <lineage>
        <taxon>Bacteria</taxon>
        <taxon>Bacillati</taxon>
        <taxon>Actinomycetota</taxon>
        <taxon>Actinomycetes</taxon>
        <taxon>Kitasatosporales</taxon>
        <taxon>Streptomycetaceae</taxon>
        <taxon>Streptomyces</taxon>
    </lineage>
</organism>
<gene>
    <name evidence="2" type="ORF">PV383_26235</name>
</gene>
<feature type="domain" description="TniQ" evidence="1">
    <location>
        <begin position="11"/>
        <end position="162"/>
    </location>
</feature>
<evidence type="ECO:0000259" key="1">
    <source>
        <dbReference type="Pfam" id="PF06527"/>
    </source>
</evidence>
<sequence length="626" mass="69217">MTGSIGRRPLPRSLVPLPDESLSGYVLRLAYRLDCSPGRIAELTTLGNYRQDRVVALPAHLLVGLRSPAAANFAAAARLTAAEVAGLGLRRYSEVYPPLAGAGAQENGRVLYNAWAFTASSRFCPQCLGGDGDLVQQAHGGAWRQQWHLPTTFACVRHERLLDYLCPHCRRPPSGRLGAKTSLLLHLHCEALHPKQCRNHALDAPLQRPRLLCGADLTGEARSAAPVLDAEVLARCVALQARIQQRLCLSPKDQSDPAYFHDLIAVAQLIIMSWPVPMRMASTSSPMVEALDAHIQDVRRKAAALPKGRPRELLAPPTHPAASAALLLQADELLADREPARLREVMPPLAEVASAQELGRFGKLVNHQPMTDQLRLAMGLQHLGFRVGSRLRAVATQPVSLPSVWIRESQVPQLIPLEWYHRHLQPFTKTLTSVKRDTVRHVRRAGALMLAQLASGNSVKECAEVLKIPPGRAHTSIKVLRCRANSKGWQLLQAGVRAIAHEIERAQDPPNYAQRRQVLAQWDIPGDDWEQLTHGMSPRMRDPWRHKVSTIIVWTYVTEGDYLLSPLVRDEELGNHLAQGKSISKGVAAHLAARTGERPILRARLGRYAERIAQWCNEQHVTSGTK</sequence>
<dbReference type="RefSeq" id="WP_193380177.1">
    <property type="nucleotide sequence ID" value="NZ_JABXWF010000005.1"/>
</dbReference>